<name>A0A811M6L1_9POAL</name>
<accession>A0A811M6L1</accession>
<evidence type="ECO:0000313" key="2">
    <source>
        <dbReference type="Proteomes" id="UP000604825"/>
    </source>
</evidence>
<sequence length="177" mass="19244">MRTVMGKQDSPRSTPKHVTFATPLTQIMVDKAKLIIEDSSYNLMDNTLTTLPLGPSIYSYDPMLFESCITRTPTITPQPLLTSLIRTPKKKLLAMIDGATSQDSISSSEGVMANAEPQCHYNETNLEQPKTDNSSAPPTTVEVTDLINSEVAAIETLCHSDSATNAEVQIDSTVEPV</sequence>
<dbReference type="EMBL" id="CAJGYO010000001">
    <property type="protein sequence ID" value="CAD6204055.1"/>
    <property type="molecule type" value="Genomic_DNA"/>
</dbReference>
<evidence type="ECO:0000313" key="1">
    <source>
        <dbReference type="EMBL" id="CAD6204055.1"/>
    </source>
</evidence>
<gene>
    <name evidence="1" type="ORF">NCGR_LOCUS2125</name>
</gene>
<organism evidence="1 2">
    <name type="scientific">Miscanthus lutarioriparius</name>
    <dbReference type="NCBI Taxonomy" id="422564"/>
    <lineage>
        <taxon>Eukaryota</taxon>
        <taxon>Viridiplantae</taxon>
        <taxon>Streptophyta</taxon>
        <taxon>Embryophyta</taxon>
        <taxon>Tracheophyta</taxon>
        <taxon>Spermatophyta</taxon>
        <taxon>Magnoliopsida</taxon>
        <taxon>Liliopsida</taxon>
        <taxon>Poales</taxon>
        <taxon>Poaceae</taxon>
        <taxon>PACMAD clade</taxon>
        <taxon>Panicoideae</taxon>
        <taxon>Andropogonodae</taxon>
        <taxon>Andropogoneae</taxon>
        <taxon>Saccharinae</taxon>
        <taxon>Miscanthus</taxon>
    </lineage>
</organism>
<reference evidence="1" key="1">
    <citation type="submission" date="2020-10" db="EMBL/GenBank/DDBJ databases">
        <authorList>
            <person name="Han B."/>
            <person name="Lu T."/>
            <person name="Zhao Q."/>
            <person name="Huang X."/>
            <person name="Zhao Y."/>
        </authorList>
    </citation>
    <scope>NUCLEOTIDE SEQUENCE</scope>
</reference>
<protein>
    <submittedName>
        <fullName evidence="1">Uncharacterized protein</fullName>
    </submittedName>
</protein>
<proteinExistence type="predicted"/>
<dbReference type="AlphaFoldDB" id="A0A811M6L1"/>
<keyword evidence="2" id="KW-1185">Reference proteome</keyword>
<dbReference type="Proteomes" id="UP000604825">
    <property type="component" value="Unassembled WGS sequence"/>
</dbReference>
<comment type="caution">
    <text evidence="1">The sequence shown here is derived from an EMBL/GenBank/DDBJ whole genome shotgun (WGS) entry which is preliminary data.</text>
</comment>